<sequence length="222" mass="24514">MCVLVAPHSSSEARVPSSQGHSDTDRAVACWSSVSARARRVVIGPLPSKRLAPRPMGAWQRPLHRPVRRRAGAHFISQGRAGHHPSPLPPPPPLSWPGSICFAFLALPVVCCRFLLHQHHRQAVAVAWFANLEDASLHPLVIHSFVAPPHAALYDYTRAPPIRLTPLPRIVRLHSFSRHPSSPSPSHRLGRRHNPLSRRLAACHCYACVTIPSQLLIVLRAV</sequence>
<proteinExistence type="predicted"/>
<evidence type="ECO:0000313" key="4">
    <source>
        <dbReference type="Proteomes" id="UP000078240"/>
    </source>
</evidence>
<comment type="caution">
    <text evidence="3">The sequence shown here is derived from an EMBL/GenBank/DDBJ whole genome shotgun (WGS) entry which is preliminary data.</text>
</comment>
<keyword evidence="2" id="KW-0472">Membrane</keyword>
<gene>
    <name evidence="3" type="ORF">VFPBJ_03554</name>
</gene>
<feature type="compositionally biased region" description="Polar residues" evidence="1">
    <location>
        <begin position="8"/>
        <end position="21"/>
    </location>
</feature>
<dbReference type="AlphaFoldDB" id="A0A179H3J1"/>
<organism evidence="3 4">
    <name type="scientific">Purpureocillium lilacinum</name>
    <name type="common">Paecilomyces lilacinus</name>
    <dbReference type="NCBI Taxonomy" id="33203"/>
    <lineage>
        <taxon>Eukaryota</taxon>
        <taxon>Fungi</taxon>
        <taxon>Dikarya</taxon>
        <taxon>Ascomycota</taxon>
        <taxon>Pezizomycotina</taxon>
        <taxon>Sordariomycetes</taxon>
        <taxon>Hypocreomycetidae</taxon>
        <taxon>Hypocreales</taxon>
        <taxon>Ophiocordycipitaceae</taxon>
        <taxon>Purpureocillium</taxon>
    </lineage>
</organism>
<feature type="transmembrane region" description="Helical" evidence="2">
    <location>
        <begin position="94"/>
        <end position="116"/>
    </location>
</feature>
<evidence type="ECO:0000256" key="1">
    <source>
        <dbReference type="SAM" id="MobiDB-lite"/>
    </source>
</evidence>
<evidence type="ECO:0000256" key="2">
    <source>
        <dbReference type="SAM" id="Phobius"/>
    </source>
</evidence>
<accession>A0A179H3J1</accession>
<dbReference type="Proteomes" id="UP000078240">
    <property type="component" value="Unassembled WGS sequence"/>
</dbReference>
<name>A0A179H3J1_PURLI</name>
<dbReference type="EMBL" id="LSBH01000002">
    <property type="protein sequence ID" value="OAQ84786.1"/>
    <property type="molecule type" value="Genomic_DNA"/>
</dbReference>
<feature type="region of interest" description="Disordered" evidence="1">
    <location>
        <begin position="1"/>
        <end position="24"/>
    </location>
</feature>
<keyword evidence="2" id="KW-1133">Transmembrane helix</keyword>
<reference evidence="3 4" key="1">
    <citation type="submission" date="2016-01" db="EMBL/GenBank/DDBJ databases">
        <title>Biosynthesis of antibiotic leucinostatins and their inhibition on Phytophthora in bio-control Purpureocillium lilacinum.</title>
        <authorList>
            <person name="Wang G."/>
            <person name="Liu Z."/>
            <person name="Lin R."/>
            <person name="Li E."/>
            <person name="Mao Z."/>
            <person name="Ling J."/>
            <person name="Yin W."/>
            <person name="Xie B."/>
        </authorList>
    </citation>
    <scope>NUCLEOTIDE SEQUENCE [LARGE SCALE GENOMIC DNA]</scope>
    <source>
        <strain evidence="3">PLBJ-1</strain>
    </source>
</reference>
<evidence type="ECO:0000313" key="3">
    <source>
        <dbReference type="EMBL" id="OAQ84786.1"/>
    </source>
</evidence>
<protein>
    <submittedName>
        <fullName evidence="3">Uncharacterized protein</fullName>
    </submittedName>
</protein>
<keyword evidence="2" id="KW-0812">Transmembrane</keyword>